<feature type="domain" description="Helicase ATP-binding" evidence="10">
    <location>
        <begin position="206"/>
        <end position="358"/>
    </location>
</feature>
<dbReference type="InterPro" id="IPR002464">
    <property type="entry name" value="DNA/RNA_helicase_DEAH_CS"/>
</dbReference>
<dbReference type="InterPro" id="IPR029071">
    <property type="entry name" value="Ubiquitin-like_domsf"/>
</dbReference>
<dbReference type="PROSITE" id="PS50033">
    <property type="entry name" value="UBX"/>
    <property type="match status" value="1"/>
</dbReference>
<dbReference type="EC" id="3.6.4.13" evidence="1"/>
<dbReference type="GO" id="GO:0005634">
    <property type="term" value="C:nucleus"/>
    <property type="evidence" value="ECO:0007669"/>
    <property type="project" value="TreeGrafter"/>
</dbReference>
<dbReference type="Proteomes" id="UP000617340">
    <property type="component" value="Unassembled WGS sequence"/>
</dbReference>
<keyword evidence="14" id="KW-1185">Reference proteome</keyword>
<evidence type="ECO:0000256" key="7">
    <source>
        <dbReference type="ARBA" id="ARBA00060772"/>
    </source>
</evidence>
<keyword evidence="4" id="KW-0347">Helicase</keyword>
<dbReference type="InterPro" id="IPR036241">
    <property type="entry name" value="NSFL1C_SEP_dom_sf"/>
</dbReference>
<name>A0A834J4J2_VESGE</name>
<accession>A0A834J4J2</accession>
<feature type="domain" description="UBX" evidence="9">
    <location>
        <begin position="1086"/>
        <end position="1169"/>
    </location>
</feature>
<evidence type="ECO:0000256" key="6">
    <source>
        <dbReference type="ARBA" id="ARBA00022884"/>
    </source>
</evidence>
<dbReference type="Pfam" id="PF08059">
    <property type="entry name" value="SEP"/>
    <property type="match status" value="1"/>
</dbReference>
<dbReference type="GO" id="GO:0002151">
    <property type="term" value="F:G-quadruplex RNA binding"/>
    <property type="evidence" value="ECO:0007669"/>
    <property type="project" value="TreeGrafter"/>
</dbReference>
<feature type="region of interest" description="Disordered" evidence="8">
    <location>
        <begin position="1"/>
        <end position="49"/>
    </location>
</feature>
<dbReference type="CDD" id="cd01770">
    <property type="entry name" value="UBX_UBXN2"/>
    <property type="match status" value="1"/>
</dbReference>
<dbReference type="InterPro" id="IPR011709">
    <property type="entry name" value="DEAD-box_helicase_OB_fold"/>
</dbReference>
<dbReference type="GO" id="GO:0005524">
    <property type="term" value="F:ATP binding"/>
    <property type="evidence" value="ECO:0007669"/>
    <property type="project" value="UniProtKB-KW"/>
</dbReference>
<dbReference type="GO" id="GO:0003724">
    <property type="term" value="F:RNA helicase activity"/>
    <property type="evidence" value="ECO:0007669"/>
    <property type="project" value="UniProtKB-EC"/>
</dbReference>
<dbReference type="PROSITE" id="PS51192">
    <property type="entry name" value="HELICASE_ATP_BIND_1"/>
    <property type="match status" value="1"/>
</dbReference>
<keyword evidence="2" id="KW-0547">Nucleotide-binding</keyword>
<dbReference type="InterPro" id="IPR014001">
    <property type="entry name" value="Helicase_ATP-bd"/>
</dbReference>
<evidence type="ECO:0000256" key="1">
    <source>
        <dbReference type="ARBA" id="ARBA00012552"/>
    </source>
</evidence>
<dbReference type="InterPro" id="IPR027417">
    <property type="entry name" value="P-loop_NTPase"/>
</dbReference>
<dbReference type="Gene3D" id="3.40.50.300">
    <property type="entry name" value="P-loop containing nucleotide triphosphate hydrolases"/>
    <property type="match status" value="2"/>
</dbReference>
<evidence type="ECO:0000259" key="12">
    <source>
        <dbReference type="PROSITE" id="PS51399"/>
    </source>
</evidence>
<comment type="similarity">
    <text evidence="7">Belongs to the DExH box helicase family.</text>
</comment>
<dbReference type="InterPro" id="IPR048333">
    <property type="entry name" value="HA2_WH"/>
</dbReference>
<dbReference type="PANTHER" id="PTHR18934:SF237">
    <property type="entry name" value="ATP-DEPENDENT DNA_RNA HELICASE DHX36"/>
    <property type="match status" value="1"/>
</dbReference>
<dbReference type="Pfam" id="PF21010">
    <property type="entry name" value="HA2_C"/>
    <property type="match status" value="1"/>
</dbReference>
<dbReference type="Pfam" id="PF07717">
    <property type="entry name" value="OB_NTP_bind"/>
    <property type="match status" value="1"/>
</dbReference>
<feature type="compositionally biased region" description="Low complexity" evidence="8">
    <location>
        <begin position="22"/>
        <end position="35"/>
    </location>
</feature>
<reference evidence="13" key="1">
    <citation type="journal article" date="2020" name="G3 (Bethesda)">
        <title>High-Quality Assemblies for Three Invasive Social Wasps from the &lt;i&gt;Vespula&lt;/i&gt; Genus.</title>
        <authorList>
            <person name="Harrop T.W.R."/>
            <person name="Guhlin J."/>
            <person name="McLaughlin G.M."/>
            <person name="Permina E."/>
            <person name="Stockwell P."/>
            <person name="Gilligan J."/>
            <person name="Le Lec M.F."/>
            <person name="Gruber M.A.M."/>
            <person name="Quinn O."/>
            <person name="Lovegrove M."/>
            <person name="Duncan E.J."/>
            <person name="Remnant E.J."/>
            <person name="Van Eeckhoven J."/>
            <person name="Graham B."/>
            <person name="Knapp R.A."/>
            <person name="Langford K.W."/>
            <person name="Kronenberg Z."/>
            <person name="Press M.O."/>
            <person name="Eacker S.M."/>
            <person name="Wilson-Rankin E.E."/>
            <person name="Purcell J."/>
            <person name="Lester P.J."/>
            <person name="Dearden P.K."/>
        </authorList>
    </citation>
    <scope>NUCLEOTIDE SEQUENCE</scope>
    <source>
        <strain evidence="13">Linc-1</strain>
    </source>
</reference>
<feature type="domain" description="Helicase C-terminal" evidence="11">
    <location>
        <begin position="449"/>
        <end position="619"/>
    </location>
</feature>
<dbReference type="SMART" id="SM00847">
    <property type="entry name" value="HA2"/>
    <property type="match status" value="1"/>
</dbReference>
<dbReference type="SUPFAM" id="SSF54236">
    <property type="entry name" value="Ubiquitin-like"/>
    <property type="match status" value="1"/>
</dbReference>
<comment type="caution">
    <text evidence="13">The sequence shown here is derived from an EMBL/GenBank/DDBJ whole genome shotgun (WGS) entry which is preliminary data.</text>
</comment>
<dbReference type="InterPro" id="IPR059023">
    <property type="entry name" value="RNA_hel_CTD"/>
</dbReference>
<dbReference type="Pfam" id="PF04408">
    <property type="entry name" value="WHD_HA2"/>
    <property type="match status" value="1"/>
</dbReference>
<dbReference type="SMART" id="SM00166">
    <property type="entry name" value="UBX"/>
    <property type="match status" value="1"/>
</dbReference>
<dbReference type="GO" id="GO:0016787">
    <property type="term" value="F:hydrolase activity"/>
    <property type="evidence" value="ECO:0007669"/>
    <property type="project" value="UniProtKB-KW"/>
</dbReference>
<dbReference type="PANTHER" id="PTHR18934">
    <property type="entry name" value="ATP-DEPENDENT RNA HELICASE"/>
    <property type="match status" value="1"/>
</dbReference>
<dbReference type="Pfam" id="PF26026">
    <property type="entry name" value="RNA_hel_CTD"/>
    <property type="match status" value="1"/>
</dbReference>
<dbReference type="SMART" id="SM00487">
    <property type="entry name" value="DEXDc"/>
    <property type="match status" value="1"/>
</dbReference>
<sequence>MSYEHASKTLPSSSRFGRENEQSQPNSSMSSSQNQGHFGGRGNGHPPWLRGKEIGLYYRDLQRNRAKKRELRIIKLKQRVEQTMKLAVENSKGLYNKLCDDEEKRNSTSNDLENKYTHIHDSQFKRKFLEILSGNIQHNITKAMSVKSKLERDPVSDKNLLDEYNGKLYNSDYKAMQAFRKKLPAYEKKADILDLIKKNQVMVISGCGKTTQVAQFILDNELEQRNGSITRIICTQPRRISAISVAERVAAERGERLGKSVGFQIRLEKISPRERGSILFCTTGMLLQFMQSDPALKGFSHIILDEIHERSTESDFIITLLKQIIPVRPDLKVVLMSATLNSERFSSYYNNCPIIHIPGFTYPVEEFYLEDVLLLTGFRLVDSSFKEKEPAYRRHQKKYKQQHEKTCHFLNIINPYIKQLTLEKEYPKFVIDQLCNPDSENLSLELIEELIHHICTTKEPGAILVFLPGMMDIVKLNRIMLNSERYPNSRYIIYPLHSRMPTIDQRLIFKEPPTGIRKIIIATSIAETSITIEDVVYVIDCGKTKLSKFDVNKNMETLEPEWVSMANAKQRRGRAGRVKKGYCYHLYTKAREMTFDDYPLPEMLRTRLEEVILQIKILQLGEAKQFLASVMDPPNLKAIDLSLDLLRTLNALDNDEHLTPLGYHLAQLPLDPRTGKMIIWAALFSCIDPVFAIAASLTFKDAFYCPLGKEEQAMKKKLELSMWQFSDHIALAEALRRFEINYSFGFCHEYFLSFNTLKLLSEMKRQFTQHLYEMKFLDNDNPIDEDANRNSNNIALIKAIVCAGLYPNIATIKHGSDSKHGVIAWTPEDGSVKLHPSSVNNKMRNFPSPFLTYFTKQRSTAIYLHDTSCVTAPILLFAGSNSSIKRENGKYIITLNTSQNFVCEPRTAKVIQDLRQAINNLLEYKISHPGTVNWNTQEGQILNALIEFVSQTDEEMGFVVSGAQSNQQSNTGLITLKLWRDGFTINDREIRPYSDAENREFLAAIKRGEIPAEIRQEVQDAELRLDMEDHRHEEYVPPKTKVKAFTGKGHMLGSPSPATVGMTIPTDPADQAANESQAKKQLNLDTTKPITTIQIRLADGSSVRAQFNLTHTINDLRRYITTYPLMITLMRPQYAIRDFSLLTMYPTKELTEDKTIEETGLKNATIMQRLK</sequence>
<dbReference type="Gene3D" id="3.10.20.90">
    <property type="entry name" value="Phosphatidylinositol 3-kinase Catalytic Subunit, Chain A, domain 1"/>
    <property type="match status" value="1"/>
</dbReference>
<dbReference type="InterPro" id="IPR012989">
    <property type="entry name" value="SEP_domain"/>
</dbReference>
<dbReference type="FunFam" id="3.40.50.300:FF:000526">
    <property type="entry name" value="DExH-box ATP-dependent RNA helicase DExH3"/>
    <property type="match status" value="1"/>
</dbReference>
<dbReference type="InterPro" id="IPR001012">
    <property type="entry name" value="UBX_dom"/>
</dbReference>
<evidence type="ECO:0000259" key="11">
    <source>
        <dbReference type="PROSITE" id="PS51194"/>
    </source>
</evidence>
<dbReference type="FunFam" id="1.20.120.1080:FF:000002">
    <property type="entry name" value="Putative ATP-dependent RNA helicase DHX36"/>
    <property type="match status" value="1"/>
</dbReference>
<dbReference type="InterPro" id="IPR001650">
    <property type="entry name" value="Helicase_C-like"/>
</dbReference>
<dbReference type="Pfam" id="PF00789">
    <property type="entry name" value="UBX"/>
    <property type="match status" value="1"/>
</dbReference>
<dbReference type="PROSITE" id="PS51194">
    <property type="entry name" value="HELICASE_CTER"/>
    <property type="match status" value="1"/>
</dbReference>
<dbReference type="Pfam" id="PF00271">
    <property type="entry name" value="Helicase_C"/>
    <property type="match status" value="1"/>
</dbReference>
<feature type="domain" description="SEP" evidence="12">
    <location>
        <begin position="971"/>
        <end position="1036"/>
    </location>
</feature>
<dbReference type="GO" id="GO:0051880">
    <property type="term" value="F:G-quadruplex DNA binding"/>
    <property type="evidence" value="ECO:0007669"/>
    <property type="project" value="TreeGrafter"/>
</dbReference>
<dbReference type="CDD" id="cd18791">
    <property type="entry name" value="SF2_C_RHA"/>
    <property type="match status" value="1"/>
</dbReference>
<proteinExistence type="inferred from homology"/>
<keyword evidence="3" id="KW-0378">Hydrolase</keyword>
<dbReference type="PROSITE" id="PS51399">
    <property type="entry name" value="SEP"/>
    <property type="match status" value="1"/>
</dbReference>
<dbReference type="SUPFAM" id="SSF52540">
    <property type="entry name" value="P-loop containing nucleoside triphosphate hydrolases"/>
    <property type="match status" value="1"/>
</dbReference>
<dbReference type="Pfam" id="PF00270">
    <property type="entry name" value="DEAD"/>
    <property type="match status" value="1"/>
</dbReference>
<dbReference type="InterPro" id="IPR007502">
    <property type="entry name" value="Helicase-assoc_dom"/>
</dbReference>
<evidence type="ECO:0000256" key="3">
    <source>
        <dbReference type="ARBA" id="ARBA00022801"/>
    </source>
</evidence>
<evidence type="ECO:0000256" key="2">
    <source>
        <dbReference type="ARBA" id="ARBA00022741"/>
    </source>
</evidence>
<organism evidence="13 14">
    <name type="scientific">Vespula germanica</name>
    <name type="common">German yellow jacket</name>
    <name type="synonym">Paravespula germanica</name>
    <dbReference type="NCBI Taxonomy" id="30212"/>
    <lineage>
        <taxon>Eukaryota</taxon>
        <taxon>Metazoa</taxon>
        <taxon>Ecdysozoa</taxon>
        <taxon>Arthropoda</taxon>
        <taxon>Hexapoda</taxon>
        <taxon>Insecta</taxon>
        <taxon>Pterygota</taxon>
        <taxon>Neoptera</taxon>
        <taxon>Endopterygota</taxon>
        <taxon>Hymenoptera</taxon>
        <taxon>Apocrita</taxon>
        <taxon>Aculeata</taxon>
        <taxon>Vespoidea</taxon>
        <taxon>Vespidae</taxon>
        <taxon>Vespinae</taxon>
        <taxon>Vespula</taxon>
    </lineage>
</organism>
<evidence type="ECO:0000313" key="14">
    <source>
        <dbReference type="Proteomes" id="UP000617340"/>
    </source>
</evidence>
<evidence type="ECO:0000256" key="5">
    <source>
        <dbReference type="ARBA" id="ARBA00022840"/>
    </source>
</evidence>
<dbReference type="SMART" id="SM00553">
    <property type="entry name" value="SEP"/>
    <property type="match status" value="1"/>
</dbReference>
<protein>
    <recommendedName>
        <fullName evidence="1">RNA helicase</fullName>
        <ecNumber evidence="1">3.6.4.13</ecNumber>
    </recommendedName>
</protein>
<gene>
    <name evidence="13" type="ORF">HZH68_015734</name>
</gene>
<keyword evidence="6" id="KW-0694">RNA-binding</keyword>
<dbReference type="GO" id="GO:0005737">
    <property type="term" value="C:cytoplasm"/>
    <property type="evidence" value="ECO:0007669"/>
    <property type="project" value="TreeGrafter"/>
</dbReference>
<dbReference type="PROSITE" id="PS00690">
    <property type="entry name" value="DEAH_ATP_HELICASE"/>
    <property type="match status" value="1"/>
</dbReference>
<dbReference type="Gene3D" id="1.20.120.1080">
    <property type="match status" value="1"/>
</dbReference>
<evidence type="ECO:0000259" key="10">
    <source>
        <dbReference type="PROSITE" id="PS51192"/>
    </source>
</evidence>
<dbReference type="SUPFAM" id="SSF102848">
    <property type="entry name" value="NSFL1 (p97 ATPase) cofactor p47, SEP domain"/>
    <property type="match status" value="1"/>
</dbReference>
<dbReference type="GO" id="GO:0003678">
    <property type="term" value="F:DNA helicase activity"/>
    <property type="evidence" value="ECO:0007669"/>
    <property type="project" value="TreeGrafter"/>
</dbReference>
<dbReference type="InterPro" id="IPR011545">
    <property type="entry name" value="DEAD/DEAH_box_helicase_dom"/>
</dbReference>
<evidence type="ECO:0000256" key="8">
    <source>
        <dbReference type="SAM" id="MobiDB-lite"/>
    </source>
</evidence>
<evidence type="ECO:0000256" key="4">
    <source>
        <dbReference type="ARBA" id="ARBA00022806"/>
    </source>
</evidence>
<dbReference type="EMBL" id="JACSDZ010000021">
    <property type="protein sequence ID" value="KAF7381861.1"/>
    <property type="molecule type" value="Genomic_DNA"/>
</dbReference>
<dbReference type="SMART" id="SM00490">
    <property type="entry name" value="HELICc"/>
    <property type="match status" value="1"/>
</dbReference>
<evidence type="ECO:0000259" key="9">
    <source>
        <dbReference type="PROSITE" id="PS50033"/>
    </source>
</evidence>
<dbReference type="AlphaFoldDB" id="A0A834J4J2"/>
<keyword evidence="5" id="KW-0067">ATP-binding</keyword>
<evidence type="ECO:0000313" key="13">
    <source>
        <dbReference type="EMBL" id="KAF7381861.1"/>
    </source>
</evidence>
<dbReference type="Gene3D" id="3.30.420.210">
    <property type="entry name" value="SEP domain"/>
    <property type="match status" value="1"/>
</dbReference>